<feature type="transmembrane region" description="Helical" evidence="6">
    <location>
        <begin position="146"/>
        <end position="164"/>
    </location>
</feature>
<evidence type="ECO:0000259" key="7">
    <source>
        <dbReference type="PROSITE" id="PS50850"/>
    </source>
</evidence>
<feature type="transmembrane region" description="Helical" evidence="6">
    <location>
        <begin position="278"/>
        <end position="296"/>
    </location>
</feature>
<organism evidence="8 9">
    <name type="scientific">Kribbella alba</name>
    <dbReference type="NCBI Taxonomy" id="190197"/>
    <lineage>
        <taxon>Bacteria</taxon>
        <taxon>Bacillati</taxon>
        <taxon>Actinomycetota</taxon>
        <taxon>Actinomycetes</taxon>
        <taxon>Propionibacteriales</taxon>
        <taxon>Kribbellaceae</taxon>
        <taxon>Kribbella</taxon>
    </lineage>
</organism>
<dbReference type="Proteomes" id="UP001501319">
    <property type="component" value="Unassembled WGS sequence"/>
</dbReference>
<keyword evidence="2" id="KW-1003">Cell membrane</keyword>
<accession>A0ABP4RNV6</accession>
<evidence type="ECO:0000256" key="3">
    <source>
        <dbReference type="ARBA" id="ARBA00022692"/>
    </source>
</evidence>
<dbReference type="InterPro" id="IPR020846">
    <property type="entry name" value="MFS_dom"/>
</dbReference>
<dbReference type="CDD" id="cd17324">
    <property type="entry name" value="MFS_NepI_like"/>
    <property type="match status" value="1"/>
</dbReference>
<comment type="subcellular location">
    <subcellularLocation>
        <location evidence="1">Cell membrane</location>
        <topology evidence="1">Multi-pass membrane protein</topology>
    </subcellularLocation>
</comment>
<keyword evidence="3 6" id="KW-0812">Transmembrane</keyword>
<name>A0ABP4RNV6_9ACTN</name>
<dbReference type="PANTHER" id="PTHR43124">
    <property type="entry name" value="PURINE EFFLUX PUMP PBUE"/>
    <property type="match status" value="1"/>
</dbReference>
<feature type="transmembrane region" description="Helical" evidence="6">
    <location>
        <begin position="365"/>
        <end position="384"/>
    </location>
</feature>
<dbReference type="Pfam" id="PF07690">
    <property type="entry name" value="MFS_1"/>
    <property type="match status" value="1"/>
</dbReference>
<dbReference type="Gene3D" id="1.20.1250.20">
    <property type="entry name" value="MFS general substrate transporter like domains"/>
    <property type="match status" value="1"/>
</dbReference>
<gene>
    <name evidence="8" type="ORF">GCM10009744_60250</name>
</gene>
<feature type="transmembrane region" description="Helical" evidence="6">
    <location>
        <begin position="170"/>
        <end position="192"/>
    </location>
</feature>
<feature type="transmembrane region" description="Helical" evidence="6">
    <location>
        <begin position="83"/>
        <end position="102"/>
    </location>
</feature>
<dbReference type="InterPro" id="IPR011701">
    <property type="entry name" value="MFS"/>
</dbReference>
<keyword evidence="4 6" id="KW-1133">Transmembrane helix</keyword>
<dbReference type="PANTHER" id="PTHR43124:SF4">
    <property type="entry name" value="SUGAR EFFLUX TRANSPORTER"/>
    <property type="match status" value="1"/>
</dbReference>
<evidence type="ECO:0000256" key="4">
    <source>
        <dbReference type="ARBA" id="ARBA00022989"/>
    </source>
</evidence>
<comment type="caution">
    <text evidence="8">The sequence shown here is derived from an EMBL/GenBank/DDBJ whole genome shotgun (WGS) entry which is preliminary data.</text>
</comment>
<keyword evidence="8" id="KW-0813">Transport</keyword>
<evidence type="ECO:0000313" key="8">
    <source>
        <dbReference type="EMBL" id="GAA1658875.1"/>
    </source>
</evidence>
<keyword evidence="5 6" id="KW-0472">Membrane</keyword>
<dbReference type="InterPro" id="IPR036259">
    <property type="entry name" value="MFS_trans_sf"/>
</dbReference>
<dbReference type="InterPro" id="IPR050189">
    <property type="entry name" value="MFS_Efflux_Transporters"/>
</dbReference>
<evidence type="ECO:0000313" key="9">
    <source>
        <dbReference type="Proteomes" id="UP001501319"/>
    </source>
</evidence>
<evidence type="ECO:0000256" key="2">
    <source>
        <dbReference type="ARBA" id="ARBA00022475"/>
    </source>
</evidence>
<keyword evidence="9" id="KW-1185">Reference proteome</keyword>
<dbReference type="RefSeq" id="WP_344116038.1">
    <property type="nucleotide sequence ID" value="NZ_BAAANE010000013.1"/>
</dbReference>
<sequence>MAVPVNAPALSPRRAAAALTILAVATFSFVTTEVLPMGLLTVMADDLDQSRSQVGQLVTGYAVVVVLASIPLARLTQRLPRRLVLTGTLGVFGTATLLSALAPTYPVLFGARLVIALTQALFWSVVAPAAVGLFRPEVRGRVVARLAVGTALAPVLGIPLGTWLGQQAGWRTPFVVMGAMGFVASAGIAVLLPTIAPADSSSARGSAPDKRRYLLLMIATAIAVTGLLVVNTYVAPFLLDVGGFSPAALGPVLLATGLGGLTGTLVIGTLLDRHPWAAVVWPLGLAACALLSLFALGQFRPMAIALLTVTGLAFSAFAVAGQNRTLEVAPGSTDIALAGSGSAFNIGIAGGALIGGLLIDNTGVRSVALAGGLLTAVGFAVMLAEPRLVRGRALPADEVGQPLIAPARSAIEAALPAIGSPAAAGEAALPPLGVVLPATELVEPHPPRCLTQ</sequence>
<protein>
    <submittedName>
        <fullName evidence="8">Sugar transporter</fullName>
    </submittedName>
</protein>
<feature type="transmembrane region" description="Helical" evidence="6">
    <location>
        <begin position="213"/>
        <end position="235"/>
    </location>
</feature>
<reference evidence="9" key="1">
    <citation type="journal article" date="2019" name="Int. J. Syst. Evol. Microbiol.">
        <title>The Global Catalogue of Microorganisms (GCM) 10K type strain sequencing project: providing services to taxonomists for standard genome sequencing and annotation.</title>
        <authorList>
            <consortium name="The Broad Institute Genomics Platform"/>
            <consortium name="The Broad Institute Genome Sequencing Center for Infectious Disease"/>
            <person name="Wu L."/>
            <person name="Ma J."/>
        </authorList>
    </citation>
    <scope>NUCLEOTIDE SEQUENCE [LARGE SCALE GENOMIC DNA]</scope>
    <source>
        <strain evidence="9">JCM 14306</strain>
    </source>
</reference>
<feature type="transmembrane region" description="Helical" evidence="6">
    <location>
        <begin position="335"/>
        <end position="359"/>
    </location>
</feature>
<proteinExistence type="predicted"/>
<dbReference type="SUPFAM" id="SSF103473">
    <property type="entry name" value="MFS general substrate transporter"/>
    <property type="match status" value="1"/>
</dbReference>
<evidence type="ECO:0000256" key="6">
    <source>
        <dbReference type="SAM" id="Phobius"/>
    </source>
</evidence>
<feature type="transmembrane region" description="Helical" evidence="6">
    <location>
        <begin position="302"/>
        <end position="323"/>
    </location>
</feature>
<evidence type="ECO:0000256" key="1">
    <source>
        <dbReference type="ARBA" id="ARBA00004651"/>
    </source>
</evidence>
<feature type="transmembrane region" description="Helical" evidence="6">
    <location>
        <begin position="114"/>
        <end position="134"/>
    </location>
</feature>
<feature type="transmembrane region" description="Helical" evidence="6">
    <location>
        <begin position="56"/>
        <end position="76"/>
    </location>
</feature>
<dbReference type="EMBL" id="BAAANE010000013">
    <property type="protein sequence ID" value="GAA1658875.1"/>
    <property type="molecule type" value="Genomic_DNA"/>
</dbReference>
<feature type="domain" description="Major facilitator superfamily (MFS) profile" evidence="7">
    <location>
        <begin position="18"/>
        <end position="390"/>
    </location>
</feature>
<evidence type="ECO:0000256" key="5">
    <source>
        <dbReference type="ARBA" id="ARBA00023136"/>
    </source>
</evidence>
<feature type="transmembrane region" description="Helical" evidence="6">
    <location>
        <begin position="247"/>
        <end position="271"/>
    </location>
</feature>
<dbReference type="PROSITE" id="PS50850">
    <property type="entry name" value="MFS"/>
    <property type="match status" value="1"/>
</dbReference>
<keyword evidence="8" id="KW-0762">Sugar transport</keyword>